<feature type="domain" description="Pyruvate/ketoisovalerate oxidoreductase catalytic" evidence="2">
    <location>
        <begin position="11"/>
        <end position="198"/>
    </location>
</feature>
<proteinExistence type="predicted"/>
<dbReference type="InterPro" id="IPR019752">
    <property type="entry name" value="Pyrv/ketoisovalerate_OxRed_cat"/>
</dbReference>
<reference evidence="3 4" key="1">
    <citation type="submission" date="2018-10" db="EMBL/GenBank/DDBJ databases">
        <title>Genomic Encyclopedia of Type Strains, Phase IV (KMG-IV): sequencing the most valuable type-strain genomes for metagenomic binning, comparative biology and taxonomic classification.</title>
        <authorList>
            <person name="Goeker M."/>
        </authorList>
    </citation>
    <scope>NUCLEOTIDE SEQUENCE [LARGE SCALE GENOMIC DNA]</scope>
    <source>
        <strain evidence="3 4">DSM 15521</strain>
    </source>
</reference>
<evidence type="ECO:0000259" key="2">
    <source>
        <dbReference type="Pfam" id="PF01558"/>
    </source>
</evidence>
<dbReference type="RefSeq" id="WP_121171075.1">
    <property type="nucleotide sequence ID" value="NZ_RBIE01000002.1"/>
</dbReference>
<evidence type="ECO:0000256" key="1">
    <source>
        <dbReference type="ARBA" id="ARBA00023002"/>
    </source>
</evidence>
<evidence type="ECO:0000313" key="3">
    <source>
        <dbReference type="EMBL" id="RKQ61758.1"/>
    </source>
</evidence>
<keyword evidence="4" id="KW-1185">Reference proteome</keyword>
<accession>A0A420W6P1</accession>
<dbReference type="GO" id="GO:0016903">
    <property type="term" value="F:oxidoreductase activity, acting on the aldehyde or oxo group of donors"/>
    <property type="evidence" value="ECO:0007669"/>
    <property type="project" value="InterPro"/>
</dbReference>
<dbReference type="AlphaFoldDB" id="A0A420W6P1"/>
<gene>
    <name evidence="3" type="ORF">C7457_1205</name>
</gene>
<name>A0A420W6P1_9BACT</name>
<sequence length="208" mass="22254">MRYEVRVIGSAGQGSILAAVVLASAAAEEGLWAAQTATYGAAMRSGVSLGDVVISDRPIDFPKTTELDAVIIQSQEAYDDMVKGKPIRLDPECSEADADILVNVKPGALVIVDEDLVQCDLDCNMYRVVSAPIARTAAEVLGRRQVMNIVALGVFQVATTLQFDGKPLISEESFLKAIEKSVPSRFIDLNRNAFIEGVKIGKAALQKA</sequence>
<dbReference type="Pfam" id="PF01558">
    <property type="entry name" value="POR"/>
    <property type="match status" value="1"/>
</dbReference>
<protein>
    <submittedName>
        <fullName evidence="3">2-oxoglutarate ferredoxin oxidoreductase gamma subunit</fullName>
    </submittedName>
</protein>
<comment type="caution">
    <text evidence="3">The sequence shown here is derived from an EMBL/GenBank/DDBJ whole genome shotgun (WGS) entry which is preliminary data.</text>
</comment>
<dbReference type="Proteomes" id="UP000280881">
    <property type="component" value="Unassembled WGS sequence"/>
</dbReference>
<dbReference type="OrthoDB" id="9789125at2"/>
<dbReference type="PANTHER" id="PTHR42730">
    <property type="entry name" value="2-OXOGLUTARATE SYNTHASE SUBUNIT KORC"/>
    <property type="match status" value="1"/>
</dbReference>
<dbReference type="InterPro" id="IPR052554">
    <property type="entry name" value="2-oxoglutarate_synth_KorC"/>
</dbReference>
<dbReference type="SUPFAM" id="SSF53323">
    <property type="entry name" value="Pyruvate-ferredoxin oxidoreductase, PFOR, domain III"/>
    <property type="match status" value="1"/>
</dbReference>
<keyword evidence="1" id="KW-0560">Oxidoreductase</keyword>
<dbReference type="InterPro" id="IPR002869">
    <property type="entry name" value="Pyrv_flavodox_OxRed_cen"/>
</dbReference>
<dbReference type="PANTHER" id="PTHR42730:SF1">
    <property type="entry name" value="2-OXOGLUTARATE SYNTHASE SUBUNIT KORC"/>
    <property type="match status" value="1"/>
</dbReference>
<dbReference type="Gene3D" id="3.40.920.10">
    <property type="entry name" value="Pyruvate-ferredoxin oxidoreductase, PFOR, domain III"/>
    <property type="match status" value="1"/>
</dbReference>
<organism evidence="3 4">
    <name type="scientific">Thermovibrio guaymasensis</name>
    <dbReference type="NCBI Taxonomy" id="240167"/>
    <lineage>
        <taxon>Bacteria</taxon>
        <taxon>Pseudomonadati</taxon>
        <taxon>Aquificota</taxon>
        <taxon>Aquificia</taxon>
        <taxon>Desulfurobacteriales</taxon>
        <taxon>Desulfurobacteriaceae</taxon>
        <taxon>Thermovibrio</taxon>
    </lineage>
</organism>
<evidence type="ECO:0000313" key="4">
    <source>
        <dbReference type="Proteomes" id="UP000280881"/>
    </source>
</evidence>
<dbReference type="EMBL" id="RBIE01000002">
    <property type="protein sequence ID" value="RKQ61758.1"/>
    <property type="molecule type" value="Genomic_DNA"/>
</dbReference>